<feature type="domain" description="Cadherin" evidence="20">
    <location>
        <begin position="351"/>
        <end position="454"/>
    </location>
</feature>
<feature type="transmembrane region" description="Helical" evidence="17">
    <location>
        <begin position="2723"/>
        <end position="2748"/>
    </location>
</feature>
<dbReference type="FunFam" id="2.60.40.60:FF:000275">
    <property type="entry name" value="Si:dkey-30k22.7"/>
    <property type="match status" value="1"/>
</dbReference>
<feature type="domain" description="EGF-like" evidence="19">
    <location>
        <begin position="2212"/>
        <end position="2249"/>
    </location>
</feature>
<dbReference type="InterPro" id="IPR020894">
    <property type="entry name" value="Cadherin_CS"/>
</dbReference>
<keyword evidence="3" id="KW-1003">Cell membrane</keyword>
<dbReference type="PRINTS" id="PR00205">
    <property type="entry name" value="CADHERIN"/>
</dbReference>
<dbReference type="SUPFAM" id="SSF49313">
    <property type="entry name" value="Cadherin-like"/>
    <property type="match status" value="19"/>
</dbReference>
<dbReference type="FunFam" id="2.60.40.60:FF:000118">
    <property type="entry name" value="protocadherin Fat 4"/>
    <property type="match status" value="1"/>
</dbReference>
<dbReference type="EMBL" id="BPLQ01014930">
    <property type="protein sequence ID" value="GIY84414.1"/>
    <property type="molecule type" value="Genomic_DNA"/>
</dbReference>
<dbReference type="FunFam" id="2.60.40.60:FF:000020">
    <property type="entry name" value="Dachsous cadherin-related 1b"/>
    <property type="match status" value="3"/>
</dbReference>
<feature type="domain" description="Cadherin" evidence="20">
    <location>
        <begin position="1293"/>
        <end position="1398"/>
    </location>
</feature>
<gene>
    <name evidence="21" type="primary">ft</name>
    <name evidence="21" type="ORF">CDAR_278591</name>
</gene>
<dbReference type="GO" id="GO:0048589">
    <property type="term" value="P:developmental growth"/>
    <property type="evidence" value="ECO:0007669"/>
    <property type="project" value="UniProtKB-ARBA"/>
</dbReference>
<dbReference type="FunFam" id="2.60.40.60:FF:000039">
    <property type="entry name" value="FAT atypical cadherin 3"/>
    <property type="match status" value="1"/>
</dbReference>
<evidence type="ECO:0000256" key="12">
    <source>
        <dbReference type="ARBA" id="ARBA00023157"/>
    </source>
</evidence>
<sequence length="3225" mass="353599">MQKRLRAARCLHRGDEPAPAPQQCCRITISVLDSNDSPPVFDGSPYRVSLSENAIAGHVVVTVSASDPDTEGSLTYALEEPDGRFRLDPLSGALRLSQPLDREAQDTHKVRIRADDGVQFTETTLVIEVIDSNDNSPVFDQPVYSFDIPEGTQRGAQVGLVSASDADIGVNKEISYSVLSDWGNNIFSLNPQTGIFTLTSHLDYEQMQHYIFVVQAQDSGTPSLSSTVTVYFNVVDLNDNAPLFDPMSYSDEVFENITVGTSILRVSATDMDSGDNGCIVYNIIDGNTDNKFAIDTDGTIFTVKTLDRETQSFYSLTVSATDRALDTDKRLSSTVQVSVILKDVNDMAPEFVVPNEISVMENVPSNTVVMAIKAIDRDEGRNSYIEYSLASQSSGKFSLGPIDGLLRVVGPLDREQISEYKVTVVAKDRGHPSQSTTADITIQVMDENDNTPAFLHQQYSATVSENTSVGLSVLQVFASDADEGLNGQVRYSIIAGDLNHDFVIDQDTGIIRVSKNLDYERKSLYSLTVQAEDSGVDIRHDTASVAIAITDINDNPPIFHDSPYYVHVMENMLSLPVSLMMIVAHDSDQIPNNQLQYLIKDGNRSIFSINPNTGELSVQKTLDREQQSEYTLTISCIDSGSPRQTGTGTVKVIVDDINDNQPQFAFKEYSAHIAENLPPLSPVITISASDEDIGRNAQLQYSLLGDHENRFAVNPDTGTINTNAILDREEREIYNVLLIAQDLGLITQHKAVTNVTITVEDENDNRPVFAESTYTVYTPDSAVGGHFVFGAVAVDLDAGLNSRLVYHLSGTDADKFQISQETGVVKLVQKLVNKSEGYQLKIHATDSGQTPLSSTTLVSVFTEKSQLFPRFHPGLRNFKFTESSENQLVSRISAVSPKINEAGKLRYYIAGGNSGNAFSVNPETGEVRLVGGLDRETISAYELWLEARDSDTPSLASAIKLEIQVTDINDNSPVFEQPVYNATVKEELEPPLFVIQVQATDADFGINGNVEYHFDTEDEGNQPFSLDLKTGKIFTTEVLDRETKDEYKIFVKAIDHGTPQRTSTATVYIKVLDKNDNPPRFTRLFSANVTENAPIGTFIIQVTSSDKDINMNANATYSFTENPGAKFSIDPVSGNVTVAGWIDREVKDEYLLKVAAVDGSWQAETPLTVLIQDVNDNVPEFSMPEYTFNIPELMQGVLFVGQVSATDRDKKGPDSFVSYSLKRPSDLFRIDPGSGNILSKQVLYYKRTLKGSSPENKHVVQVVATDHGNPPLSSEVTVIINVIDSNNNAPIFQKERYFSPIPESAAIGLSVFQVIAEDKEDVGINAEIEYFKTGGNGSEYFSVHRTTGWVTVSSPLAGMKKKWFTINIKATDKGVPPRSADVTGMFAVTDENHYAPAFTALSYQVVIPENEPLLSEIVTVTATDEDKGFNGEIIYSIMSGNHENQFQISPHTGSITIAKSLDFESVSTYHLNILASDRGFQSKNSTAVLTVLVTDVNDNPPIFNSTKFDVFLEENESPGTFVTQLIAFDADSARNSIIEYSVVEGDDHTYFDVNPKNGVVTSRFSFDYEQKTKYTIQVIASNVGTLLFSSTAVDIHIVGKNEYFPRFVQPVFQFTVSESAGVGTVVGQLQALDEDSGADGEVYFLLVGSSNNKGFQIDARSGSIKVSRALDRESQSRVVLTVLAKNSGSIRGNDTDEAQIVISIQDGNDPPVFSKDVYEARVSEAAPLGTSVVSVSAVDKDVHPNNNQFSFSILAGNIGKVFSIDPQSGVVYTAGSLDRETHPVFNLTVTATDSGNPPQSGSTLVKIYLDDVNDNGPVFDPQKVIGYVLENEPAYTKVMVLSVTDPDLPPNGAPFKYFLIGGEHKDYFEVETHSGLIKTTKNLDRESTPELEILVAVQDSGNPVMSSQNSVKIVVLDKNDSPSTSRPLTVLVWVHSKSFPGGKVADVHPQDLDMMGEYQCQIMEGNTAMFRIPRNCDLHTTKFDNLGVYTLTVSGNDGKHRNVSSTIRVKFLNFDNATLQNSVSLRVWNFSADTFLAMHYDSFLRVLESIFKPSSHPVVYSIVNVEEHLEITLASKSSEDLYLSTHDVISVLNEKSPLLREVLEEKEIDIGYNPCEVSPCHNQGTCRSFLEMKEYLSIVDSPSLVFTSPHVARGFSCQCPPGFSGITCQNQQDPCLPNPCFSGGSCYEEGGGSSFRCLCPPQYEGERCEVPRKESCTATLCKNGGTCQEAPNSGFFCLCRPGFKGLLCEQTADACRPNRCLNGGTCISENLGYHCVCTSSYFGRHCEKSSYGFRPYSFMAFEPLQPTTNDVSVVFATDHRDALLVYNFGAQSGGRSDFLALEIVESLPTLSFGGSRTAITRISANVPVSDGRWHKVTAIRNGKMSSVSVVHCNENGDTCEECLLGNSTCSKSASGHTGTLNFSGNLMMVGGVPTVDPILERPGQVSTSDFVGCMRGLSVNGREVDMSSPLQSALVTSTCGRVRGEGSCGACGEGGACVNDWFSTSCICETGTVATSCAEAKKPFGIGGGSFVELIPQEKHRRTLLLGKDAASKTISFYLRSQSQNGIIMFSGTDDEHTILQIVKGKLVYSSRMKSGNEVVEEIDTPPLHDGHWHKIALSGHSSGGRQINVSTDGSHYVISSKQTLHDFLDPYVPSITIGGQWEQLTGDGQFNDVSGCVKVIVTNNEVQQQNSSGYFKLYHHGNSDSLCQSEALGIDNVTTDPLSIGVILVIVFFVILLVVILVSFLVFRRRKLKRDKGPGQTKQNGSGAFLASAPGETHRGHPFADAPSTEDVIRNHMPQDLVPKKIKEREHNECPQRPDIIEREIHNKPSPALRIEDPPTHNPEKTQNNFVMQNSADLEAPEHYDLENASSIAPSDIDIVYHYKGFRDGNIHKYKSNPQVPSYHKHNHRHSPHQFQSNPPVRESPRNILHQPHNPLTQRDSPSSIKMQNTPLARLSPSSELSQQTPRILTLQDISGKPLQKALLATAQGVGSKQFQDPMTNSDRSLNSPVSNLSHSTSSMQSGHQNINKLKARDNSITLGLTTEEIERLNARPRNLSLVSTLDAVSSSSDDNAEKYKLAELLESNTELLEAQDSSTDESGNDSFTCSEFEYDNYDKVHREFGPRNMIFSKLTEEDNENDEDYAKNYDGFDSFRGSFSTLVASDDESSNPPPYKPANGSMLGWDCLLNWGPNFENLVGVFKDIEQLPDNVNSSGPGHSQTDEDYV</sequence>
<name>A0AAV4WQ82_9ARAC</name>
<dbReference type="GO" id="GO:0051239">
    <property type="term" value="P:regulation of multicellular organismal process"/>
    <property type="evidence" value="ECO:0007669"/>
    <property type="project" value="UniProtKB-ARBA"/>
</dbReference>
<keyword evidence="9" id="KW-0130">Cell adhesion</keyword>
<feature type="domain" description="Cadherin" evidence="20">
    <location>
        <begin position="1608"/>
        <end position="1713"/>
    </location>
</feature>
<dbReference type="PROSITE" id="PS01186">
    <property type="entry name" value="EGF_2"/>
    <property type="match status" value="2"/>
</dbReference>
<dbReference type="PANTHER" id="PTHR24026">
    <property type="entry name" value="FAT ATYPICAL CADHERIN-RELATED"/>
    <property type="match status" value="1"/>
</dbReference>
<dbReference type="SMART" id="SM00112">
    <property type="entry name" value="CA"/>
    <property type="match status" value="18"/>
</dbReference>
<feature type="domain" description="Cadherin" evidence="20">
    <location>
        <begin position="1081"/>
        <end position="1181"/>
    </location>
</feature>
<feature type="domain" description="EGF-like" evidence="19">
    <location>
        <begin position="2171"/>
        <end position="2209"/>
    </location>
</feature>
<dbReference type="InterPro" id="IPR001881">
    <property type="entry name" value="EGF-like_Ca-bd_dom"/>
</dbReference>
<feature type="domain" description="Cadherin" evidence="20">
    <location>
        <begin position="1828"/>
        <end position="1929"/>
    </location>
</feature>
<feature type="domain" description="Cadherin" evidence="20">
    <location>
        <begin position="889"/>
        <end position="975"/>
    </location>
</feature>
<dbReference type="InterPro" id="IPR015919">
    <property type="entry name" value="Cadherin-like_sf"/>
</dbReference>
<keyword evidence="22" id="KW-1185">Reference proteome</keyword>
<dbReference type="GO" id="GO:0120036">
    <property type="term" value="P:plasma membrane bounded cell projection organization"/>
    <property type="evidence" value="ECO:0007669"/>
    <property type="project" value="UniProtKB-ARBA"/>
</dbReference>
<feature type="domain" description="Laminin G" evidence="18">
    <location>
        <begin position="2521"/>
        <end position="2708"/>
    </location>
</feature>
<keyword evidence="4 15" id="KW-0245">EGF-like domain</keyword>
<feature type="domain" description="Cadherin" evidence="20">
    <location>
        <begin position="770"/>
        <end position="871"/>
    </location>
</feature>
<evidence type="ECO:0000256" key="14">
    <source>
        <dbReference type="PROSITE-ProRule" id="PRU00043"/>
    </source>
</evidence>
<feature type="domain" description="Cadherin" evidence="20">
    <location>
        <begin position="665"/>
        <end position="769"/>
    </location>
</feature>
<dbReference type="GO" id="GO:0090251">
    <property type="term" value="P:protein localization involved in establishment of planar polarity"/>
    <property type="evidence" value="ECO:0007669"/>
    <property type="project" value="UniProtKB-ARBA"/>
</dbReference>
<dbReference type="GO" id="GO:0016327">
    <property type="term" value="C:apicolateral plasma membrane"/>
    <property type="evidence" value="ECO:0007669"/>
    <property type="project" value="UniProtKB-ARBA"/>
</dbReference>
<dbReference type="InterPro" id="IPR013320">
    <property type="entry name" value="ConA-like_dom_sf"/>
</dbReference>
<keyword evidence="13" id="KW-0325">Glycoprotein</keyword>
<organism evidence="21 22">
    <name type="scientific">Caerostris darwini</name>
    <dbReference type="NCBI Taxonomy" id="1538125"/>
    <lineage>
        <taxon>Eukaryota</taxon>
        <taxon>Metazoa</taxon>
        <taxon>Ecdysozoa</taxon>
        <taxon>Arthropoda</taxon>
        <taxon>Chelicerata</taxon>
        <taxon>Arachnida</taxon>
        <taxon>Araneae</taxon>
        <taxon>Araneomorphae</taxon>
        <taxon>Entelegynae</taxon>
        <taxon>Araneoidea</taxon>
        <taxon>Araneidae</taxon>
        <taxon>Caerostris</taxon>
    </lineage>
</organism>
<dbReference type="Pfam" id="PF00054">
    <property type="entry name" value="Laminin_G_1"/>
    <property type="match status" value="1"/>
</dbReference>
<dbReference type="InterPro" id="IPR000742">
    <property type="entry name" value="EGF"/>
</dbReference>
<dbReference type="Pfam" id="PF02210">
    <property type="entry name" value="Laminin_G_2"/>
    <property type="match status" value="1"/>
</dbReference>
<comment type="caution">
    <text evidence="21">The sequence shown here is derived from an EMBL/GenBank/DDBJ whole genome shotgun (WGS) entry which is preliminary data.</text>
</comment>
<feature type="domain" description="Cadherin" evidence="20">
    <location>
        <begin position="1399"/>
        <end position="1503"/>
    </location>
</feature>
<evidence type="ECO:0000256" key="10">
    <source>
        <dbReference type="ARBA" id="ARBA00022989"/>
    </source>
</evidence>
<feature type="domain" description="EGF-like" evidence="19">
    <location>
        <begin position="2111"/>
        <end position="2169"/>
    </location>
</feature>
<feature type="domain" description="EGF-like" evidence="19">
    <location>
        <begin position="2251"/>
        <end position="2287"/>
    </location>
</feature>
<evidence type="ECO:0000256" key="7">
    <source>
        <dbReference type="ARBA" id="ARBA00022737"/>
    </source>
</evidence>
<dbReference type="FunFam" id="2.60.40.60:FF:000011">
    <property type="entry name" value="Cadherin 1"/>
    <property type="match status" value="1"/>
</dbReference>
<feature type="region of interest" description="Disordered" evidence="16">
    <location>
        <begin position="2893"/>
        <end position="2946"/>
    </location>
</feature>
<dbReference type="PROSITE" id="PS50268">
    <property type="entry name" value="CADHERIN_2"/>
    <property type="match status" value="18"/>
</dbReference>
<feature type="compositionally biased region" description="Basic residues" evidence="16">
    <location>
        <begin position="2904"/>
        <end position="2913"/>
    </location>
</feature>
<dbReference type="Pfam" id="PF00008">
    <property type="entry name" value="EGF"/>
    <property type="match status" value="1"/>
</dbReference>
<feature type="disulfide bond" evidence="15">
    <location>
        <begin position="2180"/>
        <end position="2197"/>
    </location>
</feature>
<feature type="region of interest" description="Disordered" evidence="16">
    <location>
        <begin position="2994"/>
        <end position="3026"/>
    </location>
</feature>
<feature type="domain" description="Cadherin" evidence="20">
    <location>
        <begin position="1182"/>
        <end position="1292"/>
    </location>
</feature>
<evidence type="ECO:0000259" key="18">
    <source>
        <dbReference type="PROSITE" id="PS50025"/>
    </source>
</evidence>
<evidence type="ECO:0000256" key="13">
    <source>
        <dbReference type="ARBA" id="ARBA00023180"/>
    </source>
</evidence>
<dbReference type="FunFam" id="2.60.40.60:FF:000106">
    <property type="entry name" value="FAT atypical cadherin 4"/>
    <property type="match status" value="1"/>
</dbReference>
<evidence type="ECO:0000313" key="22">
    <source>
        <dbReference type="Proteomes" id="UP001054837"/>
    </source>
</evidence>
<feature type="disulfide bond" evidence="15">
    <location>
        <begin position="2199"/>
        <end position="2208"/>
    </location>
</feature>
<feature type="domain" description="Cadherin" evidence="20">
    <location>
        <begin position="560"/>
        <end position="664"/>
    </location>
</feature>
<feature type="disulfide bond" evidence="15">
    <location>
        <begin position="2239"/>
        <end position="2248"/>
    </location>
</feature>
<evidence type="ECO:0000256" key="1">
    <source>
        <dbReference type="ARBA" id="ARBA00004162"/>
    </source>
</evidence>
<dbReference type="PROSITE" id="PS50025">
    <property type="entry name" value="LAM_G_DOMAIN"/>
    <property type="match status" value="2"/>
</dbReference>
<feature type="domain" description="Cadherin" evidence="20">
    <location>
        <begin position="455"/>
        <end position="559"/>
    </location>
</feature>
<dbReference type="SMART" id="SM00282">
    <property type="entry name" value="LamG"/>
    <property type="match status" value="2"/>
</dbReference>
<feature type="domain" description="Laminin G" evidence="18">
    <location>
        <begin position="2288"/>
        <end position="2488"/>
    </location>
</feature>
<reference evidence="21 22" key="1">
    <citation type="submission" date="2021-06" db="EMBL/GenBank/DDBJ databases">
        <title>Caerostris darwini draft genome.</title>
        <authorList>
            <person name="Kono N."/>
            <person name="Arakawa K."/>
        </authorList>
    </citation>
    <scope>NUCLEOTIDE SEQUENCE [LARGE SCALE GENOMIC DNA]</scope>
</reference>
<dbReference type="CDD" id="cd00110">
    <property type="entry name" value="LamG"/>
    <property type="match status" value="2"/>
</dbReference>
<dbReference type="FunFam" id="2.60.40.60:FF:000033">
    <property type="entry name" value="FAT atypical cadherin 1"/>
    <property type="match status" value="2"/>
</dbReference>
<dbReference type="PROSITE" id="PS00232">
    <property type="entry name" value="CADHERIN_1"/>
    <property type="match status" value="7"/>
</dbReference>
<keyword evidence="6" id="KW-0732">Signal</keyword>
<dbReference type="FunFam" id="2.10.25.10:FF:000066">
    <property type="entry name" value="FAT atypical cadherin 4"/>
    <property type="match status" value="1"/>
</dbReference>
<accession>A0AAV4WQ82</accession>
<dbReference type="CDD" id="cd00054">
    <property type="entry name" value="EGF_CA"/>
    <property type="match status" value="4"/>
</dbReference>
<dbReference type="SMART" id="SM00179">
    <property type="entry name" value="EGF_CA"/>
    <property type="match status" value="3"/>
</dbReference>
<dbReference type="Proteomes" id="UP001054837">
    <property type="component" value="Unassembled WGS sequence"/>
</dbReference>
<dbReference type="GO" id="GO:0007163">
    <property type="term" value="P:establishment or maintenance of cell polarity"/>
    <property type="evidence" value="ECO:0007669"/>
    <property type="project" value="UniProtKB-ARBA"/>
</dbReference>
<dbReference type="FunFam" id="2.60.40.60:FF:000101">
    <property type="entry name" value="FAT atypical cadherin 4"/>
    <property type="match status" value="1"/>
</dbReference>
<dbReference type="InterPro" id="IPR002126">
    <property type="entry name" value="Cadherin-like_dom"/>
</dbReference>
<evidence type="ECO:0000256" key="15">
    <source>
        <dbReference type="PROSITE-ProRule" id="PRU00076"/>
    </source>
</evidence>
<evidence type="ECO:0000256" key="6">
    <source>
        <dbReference type="ARBA" id="ARBA00022729"/>
    </source>
</evidence>
<dbReference type="InterPro" id="IPR001791">
    <property type="entry name" value="Laminin_G"/>
</dbReference>
<proteinExistence type="predicted"/>
<dbReference type="SUPFAM" id="SSF49899">
    <property type="entry name" value="Concanavalin A-like lectins/glucanases"/>
    <property type="match status" value="2"/>
</dbReference>
<evidence type="ECO:0000256" key="16">
    <source>
        <dbReference type="SAM" id="MobiDB-lite"/>
    </source>
</evidence>
<evidence type="ECO:0000256" key="9">
    <source>
        <dbReference type="ARBA" id="ARBA00022889"/>
    </source>
</evidence>
<keyword evidence="12 15" id="KW-1015">Disulfide bond</keyword>
<evidence type="ECO:0000256" key="17">
    <source>
        <dbReference type="SAM" id="Phobius"/>
    </source>
</evidence>
<feature type="disulfide bond" evidence="15">
    <location>
        <begin position="2159"/>
        <end position="2168"/>
    </location>
</feature>
<keyword evidence="5 17" id="KW-0812">Transmembrane</keyword>
<dbReference type="Gene3D" id="2.60.120.200">
    <property type="match status" value="2"/>
</dbReference>
<dbReference type="Gene3D" id="2.10.25.10">
    <property type="entry name" value="Laminin"/>
    <property type="match status" value="4"/>
</dbReference>
<feature type="domain" description="Cadherin" evidence="20">
    <location>
        <begin position="245"/>
        <end position="351"/>
    </location>
</feature>
<evidence type="ECO:0000256" key="2">
    <source>
        <dbReference type="ARBA" id="ARBA00004479"/>
    </source>
</evidence>
<keyword evidence="8 14" id="KW-0106">Calcium</keyword>
<evidence type="ECO:0000256" key="11">
    <source>
        <dbReference type="ARBA" id="ARBA00023136"/>
    </source>
</evidence>
<dbReference type="PANTHER" id="PTHR24026:SF126">
    <property type="entry name" value="PROTOCADHERIN FAT 4"/>
    <property type="match status" value="1"/>
</dbReference>
<feature type="domain" description="Cadherin" evidence="20">
    <location>
        <begin position="140"/>
        <end position="244"/>
    </location>
</feature>
<evidence type="ECO:0000256" key="5">
    <source>
        <dbReference type="ARBA" id="ARBA00022692"/>
    </source>
</evidence>
<keyword evidence="11 17" id="KW-0472">Membrane</keyword>
<evidence type="ECO:0000259" key="19">
    <source>
        <dbReference type="PROSITE" id="PS50026"/>
    </source>
</evidence>
<dbReference type="GO" id="GO:0005509">
    <property type="term" value="F:calcium ion binding"/>
    <property type="evidence" value="ECO:0007669"/>
    <property type="project" value="UniProtKB-UniRule"/>
</dbReference>
<feature type="domain" description="Cadherin" evidence="20">
    <location>
        <begin position="1714"/>
        <end position="1819"/>
    </location>
</feature>
<dbReference type="PROSITE" id="PS50026">
    <property type="entry name" value="EGF_3"/>
    <property type="match status" value="4"/>
</dbReference>
<evidence type="ECO:0000313" key="21">
    <source>
        <dbReference type="EMBL" id="GIY84414.1"/>
    </source>
</evidence>
<dbReference type="SUPFAM" id="SSF57196">
    <property type="entry name" value="EGF/Laminin"/>
    <property type="match status" value="2"/>
</dbReference>
<feature type="domain" description="Cadherin" evidence="20">
    <location>
        <begin position="42"/>
        <end position="139"/>
    </location>
</feature>
<comment type="caution">
    <text evidence="15">Lacks conserved residue(s) required for the propagation of feature annotation.</text>
</comment>
<protein>
    <submittedName>
        <fullName evidence="21">Cadherin-related tumor suppressor</fullName>
    </submittedName>
</protein>
<evidence type="ECO:0000256" key="4">
    <source>
        <dbReference type="ARBA" id="ARBA00022536"/>
    </source>
</evidence>
<evidence type="ECO:0000259" key="20">
    <source>
        <dbReference type="PROSITE" id="PS50268"/>
    </source>
</evidence>
<dbReference type="GO" id="GO:0007156">
    <property type="term" value="P:homophilic cell adhesion via plasma membrane adhesion molecules"/>
    <property type="evidence" value="ECO:0007669"/>
    <property type="project" value="InterPro"/>
</dbReference>
<feature type="domain" description="Cadherin" evidence="20">
    <location>
        <begin position="1504"/>
        <end position="1607"/>
    </location>
</feature>
<feature type="compositionally biased region" description="Polar residues" evidence="16">
    <location>
        <begin position="2935"/>
        <end position="2946"/>
    </location>
</feature>
<dbReference type="Gene3D" id="2.60.40.60">
    <property type="entry name" value="Cadherins"/>
    <property type="match status" value="18"/>
</dbReference>
<comment type="subcellular location">
    <subcellularLocation>
        <location evidence="1">Cell membrane</location>
        <topology evidence="1">Single-pass membrane protein</topology>
    </subcellularLocation>
    <subcellularLocation>
        <location evidence="2">Membrane</location>
        <topology evidence="2">Single-pass type I membrane protein</topology>
    </subcellularLocation>
</comment>
<dbReference type="FunFam" id="2.60.40.60:FF:000029">
    <property type="entry name" value="Cadherin EGF LAG seven-pass G-type receptor 3"/>
    <property type="match status" value="1"/>
</dbReference>
<dbReference type="FunFam" id="2.60.40.60:FF:000116">
    <property type="entry name" value="Dachsous cadherin-related 2"/>
    <property type="match status" value="2"/>
</dbReference>
<dbReference type="SMART" id="SM00181">
    <property type="entry name" value="EGF"/>
    <property type="match status" value="5"/>
</dbReference>
<dbReference type="FunFam" id="2.60.40.60:FF:000037">
    <property type="entry name" value="FAT atypical cadherin 1"/>
    <property type="match status" value="1"/>
</dbReference>
<dbReference type="GO" id="GO:0030182">
    <property type="term" value="P:neuron differentiation"/>
    <property type="evidence" value="ECO:0007669"/>
    <property type="project" value="UniProtKB-ARBA"/>
</dbReference>
<evidence type="ECO:0000256" key="3">
    <source>
        <dbReference type="ARBA" id="ARBA00022475"/>
    </source>
</evidence>
<dbReference type="GO" id="GO:0035332">
    <property type="term" value="P:positive regulation of hippo signaling"/>
    <property type="evidence" value="ECO:0007669"/>
    <property type="project" value="UniProtKB-ARBA"/>
</dbReference>
<dbReference type="GO" id="GO:0007423">
    <property type="term" value="P:sensory organ development"/>
    <property type="evidence" value="ECO:0007669"/>
    <property type="project" value="UniProtKB-ARBA"/>
</dbReference>
<dbReference type="CDD" id="cd11304">
    <property type="entry name" value="Cadherin_repeat"/>
    <property type="match status" value="18"/>
</dbReference>
<dbReference type="GO" id="GO:0050793">
    <property type="term" value="P:regulation of developmental process"/>
    <property type="evidence" value="ECO:0007669"/>
    <property type="project" value="UniProtKB-ARBA"/>
</dbReference>
<dbReference type="Pfam" id="PF00028">
    <property type="entry name" value="Cadherin"/>
    <property type="match status" value="18"/>
</dbReference>
<dbReference type="FunFam" id="2.60.40.60:FF:000080">
    <property type="entry name" value="FAT atypical cadherin 1"/>
    <property type="match status" value="1"/>
</dbReference>
<dbReference type="CDD" id="cd12841">
    <property type="entry name" value="TM_EphA1"/>
    <property type="match status" value="1"/>
</dbReference>
<dbReference type="PROSITE" id="PS00022">
    <property type="entry name" value="EGF_1"/>
    <property type="match status" value="4"/>
</dbReference>
<feature type="disulfide bond" evidence="15">
    <location>
        <begin position="2277"/>
        <end position="2286"/>
    </location>
</feature>
<keyword evidence="7" id="KW-0677">Repeat</keyword>
<dbReference type="FunFam" id="2.60.40.60:FF:000035">
    <property type="entry name" value="Protocadherin Fat 3"/>
    <property type="match status" value="1"/>
</dbReference>
<evidence type="ECO:0000256" key="8">
    <source>
        <dbReference type="ARBA" id="ARBA00022837"/>
    </source>
</evidence>
<keyword evidence="10 17" id="KW-1133">Transmembrane helix</keyword>
<feature type="domain" description="Cadherin" evidence="20">
    <location>
        <begin position="976"/>
        <end position="1081"/>
    </location>
</feature>